<feature type="compositionally biased region" description="Basic and acidic residues" evidence="1">
    <location>
        <begin position="589"/>
        <end position="614"/>
    </location>
</feature>
<gene>
    <name evidence="4" type="primary">WBGene00273938</name>
</gene>
<keyword evidence="2" id="KW-0472">Membrane</keyword>
<keyword evidence="5" id="KW-1185">Reference proteome</keyword>
<accession>A0A2A6B8U1</accession>
<organism evidence="4 5">
    <name type="scientific">Pristionchus pacificus</name>
    <name type="common">Parasitic nematode worm</name>
    <dbReference type="NCBI Taxonomy" id="54126"/>
    <lineage>
        <taxon>Eukaryota</taxon>
        <taxon>Metazoa</taxon>
        <taxon>Ecdysozoa</taxon>
        <taxon>Nematoda</taxon>
        <taxon>Chromadorea</taxon>
        <taxon>Rhabditida</taxon>
        <taxon>Rhabditina</taxon>
        <taxon>Diplogasteromorpha</taxon>
        <taxon>Diplogasteroidea</taxon>
        <taxon>Neodiplogasteridae</taxon>
        <taxon>Pristionchus</taxon>
    </lineage>
</organism>
<keyword evidence="2" id="KW-1133">Transmembrane helix</keyword>
<feature type="region of interest" description="Disordered" evidence="1">
    <location>
        <begin position="563"/>
        <end position="625"/>
    </location>
</feature>
<dbReference type="EnsemblMetazoa" id="PPA35569.1">
    <property type="protein sequence ID" value="PPA35569.1"/>
    <property type="gene ID" value="WBGene00273938"/>
</dbReference>
<feature type="compositionally biased region" description="Low complexity" evidence="1">
    <location>
        <begin position="504"/>
        <end position="514"/>
    </location>
</feature>
<accession>A0A8R1UPP5</accession>
<evidence type="ECO:0000313" key="4">
    <source>
        <dbReference type="EnsemblMetazoa" id="PPA35569.1"/>
    </source>
</evidence>
<evidence type="ECO:0000256" key="3">
    <source>
        <dbReference type="SAM" id="SignalP"/>
    </source>
</evidence>
<dbReference type="GO" id="GO:1903338">
    <property type="term" value="P:regulation of cell wall organization or biogenesis"/>
    <property type="evidence" value="ECO:0000318"/>
    <property type="project" value="GO_Central"/>
</dbReference>
<reference evidence="4" key="2">
    <citation type="submission" date="2022-06" db="UniProtKB">
        <authorList>
            <consortium name="EnsemblMetazoa"/>
        </authorList>
    </citation>
    <scope>IDENTIFICATION</scope>
    <source>
        <strain evidence="4">PS312</strain>
    </source>
</reference>
<dbReference type="Proteomes" id="UP000005239">
    <property type="component" value="Unassembled WGS sequence"/>
</dbReference>
<reference evidence="5" key="1">
    <citation type="journal article" date="2008" name="Nat. Genet.">
        <title>The Pristionchus pacificus genome provides a unique perspective on nematode lifestyle and parasitism.</title>
        <authorList>
            <person name="Dieterich C."/>
            <person name="Clifton S.W."/>
            <person name="Schuster L.N."/>
            <person name="Chinwalla A."/>
            <person name="Delehaunty K."/>
            <person name="Dinkelacker I."/>
            <person name="Fulton L."/>
            <person name="Fulton R."/>
            <person name="Godfrey J."/>
            <person name="Minx P."/>
            <person name="Mitreva M."/>
            <person name="Roeseler W."/>
            <person name="Tian H."/>
            <person name="Witte H."/>
            <person name="Yang S.P."/>
            <person name="Wilson R.K."/>
            <person name="Sommer R.J."/>
        </authorList>
    </citation>
    <scope>NUCLEOTIDE SEQUENCE [LARGE SCALE GENOMIC DNA]</scope>
    <source>
        <strain evidence="5">PS312</strain>
    </source>
</reference>
<evidence type="ECO:0000256" key="1">
    <source>
        <dbReference type="SAM" id="MobiDB-lite"/>
    </source>
</evidence>
<evidence type="ECO:0000313" key="5">
    <source>
        <dbReference type="Proteomes" id="UP000005239"/>
    </source>
</evidence>
<proteinExistence type="predicted"/>
<feature type="transmembrane region" description="Helical" evidence="2">
    <location>
        <begin position="461"/>
        <end position="485"/>
    </location>
</feature>
<evidence type="ECO:0000256" key="2">
    <source>
        <dbReference type="SAM" id="Phobius"/>
    </source>
</evidence>
<feature type="signal peptide" evidence="3">
    <location>
        <begin position="1"/>
        <end position="17"/>
    </location>
</feature>
<dbReference type="AlphaFoldDB" id="A0A2A6B8U1"/>
<feature type="chain" id="PRO_5043354912" evidence="3">
    <location>
        <begin position="18"/>
        <end position="625"/>
    </location>
</feature>
<protein>
    <submittedName>
        <fullName evidence="4">Uncharacterized protein</fullName>
    </submittedName>
</protein>
<feature type="region of interest" description="Disordered" evidence="1">
    <location>
        <begin position="495"/>
        <end position="520"/>
    </location>
</feature>
<keyword evidence="2" id="KW-0812">Transmembrane</keyword>
<sequence>MTRILHLALLLLPTVLSQFDLNRCSKEEFVCIIQDRCKGEGDGSRMVYTEKGYDSYRPLATDCDVHVMIRQYTKSSYLIRIINKKSKDIKLEQDQKYFGCKLINGKLNLTNSGTDINMKLISPEKYIGVGMECEFTVTYTNGDEVFTDGKGMLIERNNEKQVTIEGHLISQITTKFKYSLYKCNPNSIQMDHDGLKDHEYSIQPIDADFKTGKCAAPYILAFVDLEGKVQEGNKIDCEQEVKDCDKADPQTCEWKYRINTKGKVLAQEEWKAVCRQKICQMCEDPKQLCKGPNCKNPEFKTRDGCNTLKCTTLFEEKSIVSVDGGNTTFGTFECVLDEKNENKAIWKFNDKTFKTATCFDTIECDDNKPLTTKCADKEKKEGCPAEDLKDHLVKCPPGFHLELIVDGKTIEPSEVQCDRQKGYYFYTENGEARPLDTEKKEDRIVACARQDSVKAATGFHIWQLLLIILGVLILIVLLILCIFCVRRSKKKEDERKALLKRNSESGAPSSTESSKPQTKNNLVHMQPCSTAKQISSEQISEATAIERTKKEYTEKTMIEPTLDLATAYSHDKSRQSKRETGSPEAEVIDDGKRSRSQRSEKSQPERDESGREGVHSAISKGDDDE</sequence>
<keyword evidence="3" id="KW-0732">Signal</keyword>
<name>A0A2A6B8U1_PRIPA</name>
<feature type="compositionally biased region" description="Basic and acidic residues" evidence="1">
    <location>
        <begin position="569"/>
        <end position="581"/>
    </location>
</feature>